<evidence type="ECO:0000256" key="3">
    <source>
        <dbReference type="SAM" id="MobiDB-lite"/>
    </source>
</evidence>
<dbReference type="GO" id="GO:0043335">
    <property type="term" value="P:protein unfolding"/>
    <property type="evidence" value="ECO:0007669"/>
    <property type="project" value="TreeGrafter"/>
</dbReference>
<dbReference type="GO" id="GO:0005759">
    <property type="term" value="C:mitochondrial matrix"/>
    <property type="evidence" value="ECO:0007669"/>
    <property type="project" value="TreeGrafter"/>
</dbReference>
<protein>
    <submittedName>
        <fullName evidence="4">Uncharacterized protein</fullName>
    </submittedName>
</protein>
<sequence>MVAFICDANSVVTEAAKAEVRERTSEHFPPELLNRLDAMLVFSKLSQSALLDVVALRLNDFPERLTFKDRRITLDVNQVAREWLLKKEYSEGNTMHAPSSEGSVHDHDVEVPVAGPSRISWLPDVQPDAHREESHATVEPPRRSSRFNQWPAMKTRKKPSSDWPAPLPRESHPSDPTPSRSGLLSRVTKVSANGGGIHAQTQTKPPPQLVPSPPPRKDHDSKDPLNSGRAGASEEELNAVTEQQQEPNDERLSIGNALSEVCFTFFARTML</sequence>
<keyword evidence="1" id="KW-0547">Nucleotide-binding</keyword>
<feature type="compositionally biased region" description="Basic and acidic residues" evidence="3">
    <location>
        <begin position="127"/>
        <end position="142"/>
    </location>
</feature>
<dbReference type="InterPro" id="IPR050130">
    <property type="entry name" value="ClpA_ClpB"/>
</dbReference>
<dbReference type="PANTHER" id="PTHR11638">
    <property type="entry name" value="ATP-DEPENDENT CLP PROTEASE"/>
    <property type="match status" value="1"/>
</dbReference>
<keyword evidence="2" id="KW-0067">ATP-binding</keyword>
<name>A0A8I2YKW1_9AGAM</name>
<dbReference type="GO" id="GO:0042026">
    <property type="term" value="P:protein refolding"/>
    <property type="evidence" value="ECO:0007669"/>
    <property type="project" value="TreeGrafter"/>
</dbReference>
<dbReference type="EMBL" id="JAGFBS010000020">
    <property type="protein sequence ID" value="KAG6373725.1"/>
    <property type="molecule type" value="Genomic_DNA"/>
</dbReference>
<feature type="region of interest" description="Disordered" evidence="3">
    <location>
        <begin position="195"/>
        <end position="252"/>
    </location>
</feature>
<evidence type="ECO:0000256" key="2">
    <source>
        <dbReference type="ARBA" id="ARBA00022840"/>
    </source>
</evidence>
<organism evidence="4 5">
    <name type="scientific">Boletus reticuloceps</name>
    <dbReference type="NCBI Taxonomy" id="495285"/>
    <lineage>
        <taxon>Eukaryota</taxon>
        <taxon>Fungi</taxon>
        <taxon>Dikarya</taxon>
        <taxon>Basidiomycota</taxon>
        <taxon>Agaricomycotina</taxon>
        <taxon>Agaricomycetes</taxon>
        <taxon>Agaricomycetidae</taxon>
        <taxon>Boletales</taxon>
        <taxon>Boletineae</taxon>
        <taxon>Boletaceae</taxon>
        <taxon>Boletoideae</taxon>
        <taxon>Boletus</taxon>
    </lineage>
</organism>
<dbReference type="GO" id="GO:0005524">
    <property type="term" value="F:ATP binding"/>
    <property type="evidence" value="ECO:0007669"/>
    <property type="project" value="UniProtKB-KW"/>
</dbReference>
<evidence type="ECO:0000313" key="5">
    <source>
        <dbReference type="Proteomes" id="UP000683000"/>
    </source>
</evidence>
<comment type="caution">
    <text evidence="4">The sequence shown here is derived from an EMBL/GenBank/DDBJ whole genome shotgun (WGS) entry which is preliminary data.</text>
</comment>
<feature type="region of interest" description="Disordered" evidence="3">
    <location>
        <begin position="118"/>
        <end position="183"/>
    </location>
</feature>
<keyword evidence="5" id="KW-1185">Reference proteome</keyword>
<dbReference type="PANTHER" id="PTHR11638:SF176">
    <property type="entry name" value="HEAT SHOCK PROTEIN 78, MITOCHONDRIAL"/>
    <property type="match status" value="1"/>
</dbReference>
<dbReference type="GO" id="GO:0016887">
    <property type="term" value="F:ATP hydrolysis activity"/>
    <property type="evidence" value="ECO:0007669"/>
    <property type="project" value="TreeGrafter"/>
</dbReference>
<gene>
    <name evidence="4" type="ORF">JVT61DRAFT_5862</name>
</gene>
<dbReference type="Proteomes" id="UP000683000">
    <property type="component" value="Unassembled WGS sequence"/>
</dbReference>
<feature type="compositionally biased region" description="Pro residues" evidence="3">
    <location>
        <begin position="204"/>
        <end position="214"/>
    </location>
</feature>
<dbReference type="GO" id="GO:0034605">
    <property type="term" value="P:cellular response to heat"/>
    <property type="evidence" value="ECO:0007669"/>
    <property type="project" value="TreeGrafter"/>
</dbReference>
<evidence type="ECO:0000256" key="1">
    <source>
        <dbReference type="ARBA" id="ARBA00022741"/>
    </source>
</evidence>
<dbReference type="OrthoDB" id="47330at2759"/>
<dbReference type="AlphaFoldDB" id="A0A8I2YKW1"/>
<reference evidence="4" key="1">
    <citation type="submission" date="2021-03" db="EMBL/GenBank/DDBJ databases">
        <title>Evolutionary innovations through gain and loss of genes in the ectomycorrhizal Boletales.</title>
        <authorList>
            <person name="Wu G."/>
            <person name="Miyauchi S."/>
            <person name="Morin E."/>
            <person name="Yang Z.-L."/>
            <person name="Xu J."/>
            <person name="Martin F.M."/>
        </authorList>
    </citation>
    <scope>NUCLEOTIDE SEQUENCE</scope>
    <source>
        <strain evidence="4">BR01</strain>
    </source>
</reference>
<evidence type="ECO:0000313" key="4">
    <source>
        <dbReference type="EMBL" id="KAG6373725.1"/>
    </source>
</evidence>
<accession>A0A8I2YKW1</accession>
<proteinExistence type="predicted"/>